<keyword evidence="4 7" id="KW-0812">Transmembrane</keyword>
<feature type="region of interest" description="Disordered" evidence="8">
    <location>
        <begin position="54"/>
        <end position="75"/>
    </location>
</feature>
<dbReference type="RefSeq" id="WP_379840010.1">
    <property type="nucleotide sequence ID" value="NZ_JBHRYQ010000001.1"/>
</dbReference>
<reference evidence="11" key="1">
    <citation type="journal article" date="2019" name="Int. J. Syst. Evol. Microbiol.">
        <title>The Global Catalogue of Microorganisms (GCM) 10K type strain sequencing project: providing services to taxonomists for standard genome sequencing and annotation.</title>
        <authorList>
            <consortium name="The Broad Institute Genomics Platform"/>
            <consortium name="The Broad Institute Genome Sequencing Center for Infectious Disease"/>
            <person name="Wu L."/>
            <person name="Ma J."/>
        </authorList>
    </citation>
    <scope>NUCLEOTIDE SEQUENCE [LARGE SCALE GENOMIC DNA]</scope>
    <source>
        <strain evidence="11">CECT 7956</strain>
    </source>
</reference>
<feature type="compositionally biased region" description="Basic and acidic residues" evidence="8">
    <location>
        <begin position="1"/>
        <end position="10"/>
    </location>
</feature>
<dbReference type="PANTHER" id="PTHR30558">
    <property type="entry name" value="EXBD MEMBRANE COMPONENT OF PMF-DRIVEN MACROMOLECULE IMPORT SYSTEM"/>
    <property type="match status" value="1"/>
</dbReference>
<sequence length="184" mass="20447">MAEIQEKDSGGKGGKVRSKKGGGKPDMTPMVDLGFLLITFFMFTTTFSKPNMMKLNMPEKDDDKKEQETSEIKESNTISIVMGEDDRIFWYQKGVSDVTAADLKETDYSATGIRADINAKKLAALDSSKFTIIIKPTDKATFKNTVDILDEMEITGNRLYAIVDLQPQEIAAYEEKIKTPKGGN</sequence>
<gene>
    <name evidence="10" type="ORF">ACFOOI_20740</name>
</gene>
<dbReference type="Proteomes" id="UP001595616">
    <property type="component" value="Unassembled WGS sequence"/>
</dbReference>
<proteinExistence type="inferred from homology"/>
<evidence type="ECO:0000256" key="1">
    <source>
        <dbReference type="ARBA" id="ARBA00004162"/>
    </source>
</evidence>
<comment type="subcellular location">
    <subcellularLocation>
        <location evidence="1">Cell membrane</location>
        <topology evidence="1">Single-pass membrane protein</topology>
    </subcellularLocation>
    <subcellularLocation>
        <location evidence="7">Cell membrane</location>
        <topology evidence="7">Single-pass type II membrane protein</topology>
    </subcellularLocation>
</comment>
<evidence type="ECO:0000256" key="9">
    <source>
        <dbReference type="SAM" id="Phobius"/>
    </source>
</evidence>
<dbReference type="InterPro" id="IPR003400">
    <property type="entry name" value="ExbD"/>
</dbReference>
<name>A0ABV7Z1K6_9BACT</name>
<keyword evidence="7" id="KW-0653">Protein transport</keyword>
<evidence type="ECO:0000256" key="4">
    <source>
        <dbReference type="ARBA" id="ARBA00022692"/>
    </source>
</evidence>
<dbReference type="PANTHER" id="PTHR30558:SF3">
    <property type="entry name" value="BIOPOLYMER TRANSPORT PROTEIN EXBD-RELATED"/>
    <property type="match status" value="1"/>
</dbReference>
<keyword evidence="7" id="KW-0813">Transport</keyword>
<evidence type="ECO:0000313" key="11">
    <source>
        <dbReference type="Proteomes" id="UP001595616"/>
    </source>
</evidence>
<evidence type="ECO:0000256" key="8">
    <source>
        <dbReference type="SAM" id="MobiDB-lite"/>
    </source>
</evidence>
<evidence type="ECO:0000256" key="6">
    <source>
        <dbReference type="ARBA" id="ARBA00023136"/>
    </source>
</evidence>
<feature type="transmembrane region" description="Helical" evidence="9">
    <location>
        <begin position="27"/>
        <end position="47"/>
    </location>
</feature>
<organism evidence="10 11">
    <name type="scientific">Lacihabitans lacunae</name>
    <dbReference type="NCBI Taxonomy" id="1028214"/>
    <lineage>
        <taxon>Bacteria</taxon>
        <taxon>Pseudomonadati</taxon>
        <taxon>Bacteroidota</taxon>
        <taxon>Cytophagia</taxon>
        <taxon>Cytophagales</taxon>
        <taxon>Leadbetterellaceae</taxon>
        <taxon>Lacihabitans</taxon>
    </lineage>
</organism>
<feature type="region of interest" description="Disordered" evidence="8">
    <location>
        <begin position="1"/>
        <end position="25"/>
    </location>
</feature>
<keyword evidence="3" id="KW-1003">Cell membrane</keyword>
<comment type="similarity">
    <text evidence="2 7">Belongs to the ExbD/TolR family.</text>
</comment>
<evidence type="ECO:0000256" key="2">
    <source>
        <dbReference type="ARBA" id="ARBA00005811"/>
    </source>
</evidence>
<keyword evidence="6 9" id="KW-0472">Membrane</keyword>
<feature type="compositionally biased region" description="Basic and acidic residues" evidence="8">
    <location>
        <begin position="57"/>
        <end position="74"/>
    </location>
</feature>
<comment type="caution">
    <text evidence="10">The sequence shown here is derived from an EMBL/GenBank/DDBJ whole genome shotgun (WGS) entry which is preliminary data.</text>
</comment>
<evidence type="ECO:0000256" key="5">
    <source>
        <dbReference type="ARBA" id="ARBA00022989"/>
    </source>
</evidence>
<evidence type="ECO:0000313" key="10">
    <source>
        <dbReference type="EMBL" id="MFC3813105.1"/>
    </source>
</evidence>
<keyword evidence="11" id="KW-1185">Reference proteome</keyword>
<evidence type="ECO:0000256" key="7">
    <source>
        <dbReference type="RuleBase" id="RU003879"/>
    </source>
</evidence>
<protein>
    <submittedName>
        <fullName evidence="10">ExbD/TolR family protein</fullName>
    </submittedName>
</protein>
<accession>A0ABV7Z1K6</accession>
<keyword evidence="5 9" id="KW-1133">Transmembrane helix</keyword>
<dbReference type="EMBL" id="JBHRYQ010000001">
    <property type="protein sequence ID" value="MFC3813105.1"/>
    <property type="molecule type" value="Genomic_DNA"/>
</dbReference>
<evidence type="ECO:0000256" key="3">
    <source>
        <dbReference type="ARBA" id="ARBA00022475"/>
    </source>
</evidence>
<dbReference type="Pfam" id="PF02472">
    <property type="entry name" value="ExbD"/>
    <property type="match status" value="1"/>
</dbReference>